<sequence length="168" mass="18617">MAATEGRASRRLAVRGAPPLCPRCHEHRHRRRAADTSLACPHVRRPLSPGLGESRERDTDTRDPGQRRDPAPETHLSPFSDPRDGGRCWALPTAPPHLAGVWRPRYTEAETYAGTHRRPKTENEKQDTARRNTTEGKQIKTGSNQEIGMWSRGGGTTGAPTVCQQEGQ</sequence>
<proteinExistence type="predicted"/>
<reference evidence="2" key="1">
    <citation type="journal article" date="2022" name="bioRxiv">
        <title>Sequencing and chromosome-scale assembly of the giantPleurodeles waltlgenome.</title>
        <authorList>
            <person name="Brown T."/>
            <person name="Elewa A."/>
            <person name="Iarovenko S."/>
            <person name="Subramanian E."/>
            <person name="Araus A.J."/>
            <person name="Petzold A."/>
            <person name="Susuki M."/>
            <person name="Suzuki K.-i.T."/>
            <person name="Hayashi T."/>
            <person name="Toyoda A."/>
            <person name="Oliveira C."/>
            <person name="Osipova E."/>
            <person name="Leigh N.D."/>
            <person name="Simon A."/>
            <person name="Yun M.H."/>
        </authorList>
    </citation>
    <scope>NUCLEOTIDE SEQUENCE</scope>
    <source>
        <strain evidence="2">20211129_DDA</strain>
        <tissue evidence="2">Liver</tissue>
    </source>
</reference>
<feature type="compositionally biased region" description="Basic and acidic residues" evidence="1">
    <location>
        <begin position="120"/>
        <end position="138"/>
    </location>
</feature>
<dbReference type="EMBL" id="JANPWB010000003">
    <property type="protein sequence ID" value="KAJ1198828.1"/>
    <property type="molecule type" value="Genomic_DNA"/>
</dbReference>
<evidence type="ECO:0000313" key="3">
    <source>
        <dbReference type="Proteomes" id="UP001066276"/>
    </source>
</evidence>
<dbReference type="Proteomes" id="UP001066276">
    <property type="component" value="Chromosome 2_1"/>
</dbReference>
<name>A0AAV7VB71_PLEWA</name>
<dbReference type="AlphaFoldDB" id="A0AAV7VB71"/>
<accession>A0AAV7VB71</accession>
<feature type="region of interest" description="Disordered" evidence="1">
    <location>
        <begin position="1"/>
        <end position="168"/>
    </location>
</feature>
<keyword evidence="3" id="KW-1185">Reference proteome</keyword>
<protein>
    <submittedName>
        <fullName evidence="2">Uncharacterized protein</fullName>
    </submittedName>
</protein>
<evidence type="ECO:0000313" key="2">
    <source>
        <dbReference type="EMBL" id="KAJ1198828.1"/>
    </source>
</evidence>
<evidence type="ECO:0000256" key="1">
    <source>
        <dbReference type="SAM" id="MobiDB-lite"/>
    </source>
</evidence>
<feature type="compositionally biased region" description="Polar residues" evidence="1">
    <location>
        <begin position="158"/>
        <end position="168"/>
    </location>
</feature>
<feature type="compositionally biased region" description="Basic and acidic residues" evidence="1">
    <location>
        <begin position="53"/>
        <end position="72"/>
    </location>
</feature>
<gene>
    <name evidence="2" type="ORF">NDU88_002667</name>
</gene>
<organism evidence="2 3">
    <name type="scientific">Pleurodeles waltl</name>
    <name type="common">Iberian ribbed newt</name>
    <dbReference type="NCBI Taxonomy" id="8319"/>
    <lineage>
        <taxon>Eukaryota</taxon>
        <taxon>Metazoa</taxon>
        <taxon>Chordata</taxon>
        <taxon>Craniata</taxon>
        <taxon>Vertebrata</taxon>
        <taxon>Euteleostomi</taxon>
        <taxon>Amphibia</taxon>
        <taxon>Batrachia</taxon>
        <taxon>Caudata</taxon>
        <taxon>Salamandroidea</taxon>
        <taxon>Salamandridae</taxon>
        <taxon>Pleurodelinae</taxon>
        <taxon>Pleurodeles</taxon>
    </lineage>
</organism>
<comment type="caution">
    <text evidence="2">The sequence shown here is derived from an EMBL/GenBank/DDBJ whole genome shotgun (WGS) entry which is preliminary data.</text>
</comment>